<dbReference type="SUPFAM" id="SSF52540">
    <property type="entry name" value="P-loop containing nucleoside triphosphate hydrolases"/>
    <property type="match status" value="1"/>
</dbReference>
<dbReference type="InterPro" id="IPR027417">
    <property type="entry name" value="P-loop_NTPase"/>
</dbReference>
<keyword evidence="3" id="KW-1185">Reference proteome</keyword>
<protein>
    <recommendedName>
        <fullName evidence="4">AAA domain-containing protein</fullName>
    </recommendedName>
</protein>
<feature type="region of interest" description="Disordered" evidence="1">
    <location>
        <begin position="702"/>
        <end position="732"/>
    </location>
</feature>
<organism evidence="2 3">
    <name type="scientific">Chelatococcus daeguensis</name>
    <dbReference type="NCBI Taxonomy" id="444444"/>
    <lineage>
        <taxon>Bacteria</taxon>
        <taxon>Pseudomonadati</taxon>
        <taxon>Pseudomonadota</taxon>
        <taxon>Alphaproteobacteria</taxon>
        <taxon>Hyphomicrobiales</taxon>
        <taxon>Chelatococcaceae</taxon>
        <taxon>Chelatococcus</taxon>
    </lineage>
</organism>
<dbReference type="Proteomes" id="UP000182703">
    <property type="component" value="Chromosome"/>
</dbReference>
<dbReference type="AlphaFoldDB" id="A0AAC9JPE7"/>
<evidence type="ECO:0000313" key="3">
    <source>
        <dbReference type="Proteomes" id="UP000182703"/>
    </source>
</evidence>
<evidence type="ECO:0000256" key="1">
    <source>
        <dbReference type="SAM" id="MobiDB-lite"/>
    </source>
</evidence>
<dbReference type="RefSeq" id="WP_071923416.1">
    <property type="nucleotide sequence ID" value="NZ_CP018095.1"/>
</dbReference>
<reference evidence="2 3" key="1">
    <citation type="submission" date="2016-11" db="EMBL/GenBank/DDBJ databases">
        <title>Complete genome sequence of the aerobically denitrifying bacterium Chelatococcus daeguensis TAD1.</title>
        <authorList>
            <person name="Yang Y."/>
            <person name="Huang S."/>
            <person name="Lin E."/>
        </authorList>
    </citation>
    <scope>NUCLEOTIDE SEQUENCE [LARGE SCALE GENOMIC DNA]</scope>
    <source>
        <strain evidence="2 3">TAD1</strain>
    </source>
</reference>
<feature type="compositionally biased region" description="Polar residues" evidence="1">
    <location>
        <begin position="234"/>
        <end position="245"/>
    </location>
</feature>
<sequence>MRAAVTPILAPDPDAMRRQLEHVFHGDLDGAHDGLVELAWNDPRTGALSAAELFGTDHIDELVDRAVALNRTPGVNVYVGAALRRPQAARNRRASDADFLAASCIWADVDTDVVAPAIAACKRRGAPPTMTVVTGRHPHLRAQMWWRLDAPCRDTAQLRRICAAVAAAIGGDPSVLNPGRVLRLGGSVAWPTKDGRVLERTEVHVPRDGRPAEYLLERIARAFAPEPAPLLSKSPETSEASSPVSAASRADGGLAIGSLSVEAAVAAVRRGDHWHDHVVRLVAHWVARGWSDAEILATAEGLTLPGWTHDETRRDLARMIAGARRKWSIPNPVHEVGEDAGPPPIEVGWVQRLDAAMIPRRRWLLGRSLLRGHLTVEVAPPGAGKSTLAIAQAVAIATGREITGQAVHETAKTWVWNNEDDGDELRRRLAAVLQHWSIQIEEIRGRVALNSGADRALMVARAAKDGSAMRTPDVDALVERIRAEAIGLLVVDPFAEVHAVEENDNARIREVAALFREVARRGDCAVLLIHHTSKPATASSDAFAGNQNAARGASSLTGVARIVQTLFAMSPRDAEKLGVVEHERRLWVRLDDAKANLSLIQGEASWFKRVGVVIANGDEVGVLVPGDPGPPQSAVSDEETEAAVIAEIDRAWRVKEPYGTHPLCGERFYGRSLPRRLGRPTSVVSAAVERLMARGAIEDAVFDSRNSKKGLRPVPLDERKRPSGSESSEGDA</sequence>
<feature type="region of interest" description="Disordered" evidence="1">
    <location>
        <begin position="227"/>
        <end position="246"/>
    </location>
</feature>
<dbReference type="InterPro" id="IPR038724">
    <property type="entry name" value="RepA"/>
</dbReference>
<name>A0AAC9JPE7_9HYPH</name>
<dbReference type="Gene3D" id="3.40.50.300">
    <property type="entry name" value="P-loop containing nucleotide triphosphate hydrolases"/>
    <property type="match status" value="1"/>
</dbReference>
<dbReference type="KEGG" id="cdq:BOQ54_04870"/>
<evidence type="ECO:0000313" key="2">
    <source>
        <dbReference type="EMBL" id="APF36736.1"/>
    </source>
</evidence>
<gene>
    <name evidence="2" type="ORF">BOQ54_04870</name>
</gene>
<evidence type="ECO:0008006" key="4">
    <source>
        <dbReference type="Google" id="ProtNLM"/>
    </source>
</evidence>
<dbReference type="Gene3D" id="3.30.70.1790">
    <property type="entry name" value="RepB DNA-primase, N-terminal domain"/>
    <property type="match status" value="1"/>
</dbReference>
<dbReference type="EMBL" id="CP018095">
    <property type="protein sequence ID" value="APF36736.1"/>
    <property type="molecule type" value="Genomic_DNA"/>
</dbReference>
<dbReference type="CDD" id="cd01125">
    <property type="entry name" value="RepA_RSF1010_like"/>
    <property type="match status" value="1"/>
</dbReference>
<proteinExistence type="predicted"/>
<dbReference type="Pfam" id="PF13481">
    <property type="entry name" value="AAA_25"/>
    <property type="match status" value="1"/>
</dbReference>
<accession>A0AAC9JPE7</accession>